<feature type="domain" description="Peptidase M16 C-terminal" evidence="3">
    <location>
        <begin position="192"/>
        <end position="367"/>
    </location>
</feature>
<dbReference type="EMBL" id="JACBGI020000005">
    <property type="protein sequence ID" value="MBF6057583.1"/>
    <property type="molecule type" value="Genomic_DNA"/>
</dbReference>
<evidence type="ECO:0000313" key="5">
    <source>
        <dbReference type="Proteomes" id="UP001193680"/>
    </source>
</evidence>
<comment type="caution">
    <text evidence="4">The sequence shown here is derived from an EMBL/GenBank/DDBJ whole genome shotgun (WGS) entry which is preliminary data.</text>
</comment>
<evidence type="ECO:0000313" key="4">
    <source>
        <dbReference type="EMBL" id="MBF6057583.1"/>
    </source>
</evidence>
<dbReference type="SUPFAM" id="SSF63411">
    <property type="entry name" value="LuxS/MPP-like metallohydrolase"/>
    <property type="match status" value="2"/>
</dbReference>
<dbReference type="InterPro" id="IPR011765">
    <property type="entry name" value="Pept_M16_N"/>
</dbReference>
<reference evidence="4 5" key="2">
    <citation type="submission" date="2020-11" db="EMBL/GenBank/DDBJ databases">
        <title>Sulfur oxidizing isolate from Hospital Hole Sinkhole.</title>
        <authorList>
            <person name="Scott K.M."/>
        </authorList>
    </citation>
    <scope>NUCLEOTIDE SEQUENCE [LARGE SCALE GENOMIC DNA]</scope>
    <source>
        <strain evidence="4 5">HH1</strain>
    </source>
</reference>
<feature type="signal peptide" evidence="1">
    <location>
        <begin position="1"/>
        <end position="23"/>
    </location>
</feature>
<keyword evidence="5" id="KW-1185">Reference proteome</keyword>
<dbReference type="Pfam" id="PF00675">
    <property type="entry name" value="Peptidase_M16"/>
    <property type="match status" value="1"/>
</dbReference>
<gene>
    <name evidence="4" type="ORF">H8792_004445</name>
</gene>
<protein>
    <submittedName>
        <fullName evidence="4">Insulinase family protein</fullName>
    </submittedName>
</protein>
<dbReference type="Gene3D" id="3.30.830.10">
    <property type="entry name" value="Metalloenzyme, LuxS/M16 peptidase-like"/>
    <property type="match status" value="2"/>
</dbReference>
<organism evidence="4 5">
    <name type="scientific">Thiomicrorhabdus heinhorstiae</name>
    <dbReference type="NCBI Taxonomy" id="2748010"/>
    <lineage>
        <taxon>Bacteria</taxon>
        <taxon>Pseudomonadati</taxon>
        <taxon>Pseudomonadota</taxon>
        <taxon>Gammaproteobacteria</taxon>
        <taxon>Thiotrichales</taxon>
        <taxon>Piscirickettsiaceae</taxon>
        <taxon>Thiomicrorhabdus</taxon>
    </lineage>
</organism>
<evidence type="ECO:0000259" key="2">
    <source>
        <dbReference type="Pfam" id="PF00675"/>
    </source>
</evidence>
<dbReference type="PANTHER" id="PTHR11851:SF224">
    <property type="entry name" value="PROCESSING PROTEASE"/>
    <property type="match status" value="1"/>
</dbReference>
<evidence type="ECO:0000256" key="1">
    <source>
        <dbReference type="SAM" id="SignalP"/>
    </source>
</evidence>
<dbReference type="Pfam" id="PF05193">
    <property type="entry name" value="Peptidase_M16_C"/>
    <property type="match status" value="1"/>
</dbReference>
<reference evidence="4 5" key="1">
    <citation type="submission" date="2020-06" db="EMBL/GenBank/DDBJ databases">
        <authorList>
            <person name="Scott K."/>
        </authorList>
    </citation>
    <scope>NUCLEOTIDE SEQUENCE [LARGE SCALE GENOMIC DNA]</scope>
    <source>
        <strain evidence="4 5">HH1</strain>
    </source>
</reference>
<keyword evidence="1" id="KW-0732">Signal</keyword>
<proteinExistence type="predicted"/>
<feature type="domain" description="Peptidase M16 N-terminal" evidence="2">
    <location>
        <begin position="48"/>
        <end position="181"/>
    </location>
</feature>
<dbReference type="InterPro" id="IPR011249">
    <property type="entry name" value="Metalloenz_LuxS/M16"/>
</dbReference>
<sequence length="435" mass="48578">MQRVQLQLTLLFLGCLLSFQSLAAVKIQSWQTSQGAKVMFVAAPELPMMDMRVAFDAGSARDGEKWGLASMTAALIGSATATRNENQISDGFNRLGSEFSQQAGRDSADFSLRCLSREDIRKQALAQFSEVLGKARFDDKILQRERSRWLAMLKQKNSQPQVLASDLLWKTLYGDHPYAHSSDGTMQTVETIKQADLQAFYQRYYTASNAVISLVGDLDRKQAERIAEQLAQALPQGTKPKALPPVEEMKNPQTLMREFPSTQTYILNAQKGIKRGDPDYVALFVANEAFGGGGFGSYLMDEVREKRGLAYSVYSYFAPMKLAGPFTIGLSTKNASAKQAQEVVDHSLHTFVATLNEERLQEIKDNLIGGFPLRMDSNAKLVAYISMIGFYGLPLDYLQWFPQQVEKLSLQQVIDAWKKHIGKSPMLRVMVGEPK</sequence>
<evidence type="ECO:0000259" key="3">
    <source>
        <dbReference type="Pfam" id="PF05193"/>
    </source>
</evidence>
<dbReference type="Proteomes" id="UP001193680">
    <property type="component" value="Unassembled WGS sequence"/>
</dbReference>
<name>A0ABS0BUS4_9GAMM</name>
<accession>A0ABS0BUS4</accession>
<dbReference type="PROSITE" id="PS51257">
    <property type="entry name" value="PROKAR_LIPOPROTEIN"/>
    <property type="match status" value="1"/>
</dbReference>
<dbReference type="InterPro" id="IPR050361">
    <property type="entry name" value="MPP/UQCRC_Complex"/>
</dbReference>
<dbReference type="PANTHER" id="PTHR11851">
    <property type="entry name" value="METALLOPROTEASE"/>
    <property type="match status" value="1"/>
</dbReference>
<dbReference type="InterPro" id="IPR007863">
    <property type="entry name" value="Peptidase_M16_C"/>
</dbReference>
<feature type="chain" id="PRO_5046423481" evidence="1">
    <location>
        <begin position="24"/>
        <end position="435"/>
    </location>
</feature>